<dbReference type="Pfam" id="PF00664">
    <property type="entry name" value="ABC_membrane"/>
    <property type="match status" value="1"/>
</dbReference>
<keyword evidence="2 7" id="KW-0812">Transmembrane</keyword>
<dbReference type="InterPro" id="IPR027417">
    <property type="entry name" value="P-loop_NTPase"/>
</dbReference>
<keyword evidence="5 7" id="KW-1133">Transmembrane helix</keyword>
<keyword evidence="11" id="KW-1185">Reference proteome</keyword>
<evidence type="ECO:0000256" key="5">
    <source>
        <dbReference type="ARBA" id="ARBA00022989"/>
    </source>
</evidence>
<protein>
    <submittedName>
        <fullName evidence="10">ABC transporter</fullName>
    </submittedName>
</protein>
<dbReference type="Gene3D" id="3.40.50.300">
    <property type="entry name" value="P-loop containing nucleotide triphosphate hydrolases"/>
    <property type="match status" value="1"/>
</dbReference>
<dbReference type="PANTHER" id="PTHR43394">
    <property type="entry name" value="ATP-DEPENDENT PERMEASE MDL1, MITOCHONDRIAL"/>
    <property type="match status" value="1"/>
</dbReference>
<evidence type="ECO:0000256" key="4">
    <source>
        <dbReference type="ARBA" id="ARBA00022840"/>
    </source>
</evidence>
<feature type="transmembrane region" description="Helical" evidence="7">
    <location>
        <begin position="293"/>
        <end position="314"/>
    </location>
</feature>
<dbReference type="InterPro" id="IPR039421">
    <property type="entry name" value="Type_1_exporter"/>
</dbReference>
<dbReference type="Gene3D" id="1.20.1560.10">
    <property type="entry name" value="ABC transporter type 1, transmembrane domain"/>
    <property type="match status" value="1"/>
</dbReference>
<keyword evidence="4" id="KW-0067">ATP-binding</keyword>
<dbReference type="SUPFAM" id="SSF52540">
    <property type="entry name" value="P-loop containing nucleoside triphosphate hydrolases"/>
    <property type="match status" value="1"/>
</dbReference>
<comment type="subcellular location">
    <subcellularLocation>
        <location evidence="1">Cell membrane</location>
        <topology evidence="1">Multi-pass membrane protein</topology>
    </subcellularLocation>
</comment>
<evidence type="ECO:0000259" key="9">
    <source>
        <dbReference type="PROSITE" id="PS50929"/>
    </source>
</evidence>
<evidence type="ECO:0000256" key="7">
    <source>
        <dbReference type="SAM" id="Phobius"/>
    </source>
</evidence>
<evidence type="ECO:0000313" key="11">
    <source>
        <dbReference type="Proteomes" id="UP000654345"/>
    </source>
</evidence>
<dbReference type="PANTHER" id="PTHR43394:SF1">
    <property type="entry name" value="ATP-BINDING CASSETTE SUB-FAMILY B MEMBER 10, MITOCHONDRIAL"/>
    <property type="match status" value="1"/>
</dbReference>
<keyword evidence="3" id="KW-0547">Nucleotide-binding</keyword>
<comment type="caution">
    <text evidence="10">The sequence shown here is derived from an EMBL/GenBank/DDBJ whole genome shotgun (WGS) entry which is preliminary data.</text>
</comment>
<evidence type="ECO:0000256" key="3">
    <source>
        <dbReference type="ARBA" id="ARBA00022741"/>
    </source>
</evidence>
<evidence type="ECO:0000256" key="6">
    <source>
        <dbReference type="ARBA" id="ARBA00023136"/>
    </source>
</evidence>
<evidence type="ECO:0000256" key="1">
    <source>
        <dbReference type="ARBA" id="ARBA00004651"/>
    </source>
</evidence>
<reference evidence="10 11" key="1">
    <citation type="journal article" date="2021" name="Int. J. Syst. Evol. Microbiol.">
        <title>Reticulibacter mediterranei gen. nov., sp. nov., within the new family Reticulibacteraceae fam. nov., and Ktedonospora formicarum gen. nov., sp. nov., Ktedonobacter robiniae sp. nov., Dictyobacter formicarum sp. nov. and Dictyobacter arantiisoli sp. nov., belonging to the class Ktedonobacteria.</title>
        <authorList>
            <person name="Yabe S."/>
            <person name="Zheng Y."/>
            <person name="Wang C.M."/>
            <person name="Sakai Y."/>
            <person name="Abe K."/>
            <person name="Yokota A."/>
            <person name="Donadio S."/>
            <person name="Cavaletti L."/>
            <person name="Monciardini P."/>
        </authorList>
    </citation>
    <scope>NUCLEOTIDE SEQUENCE [LARGE SCALE GENOMIC DNA]</scope>
    <source>
        <strain evidence="10 11">SOSP1-30</strain>
    </source>
</reference>
<dbReference type="CDD" id="cd07346">
    <property type="entry name" value="ABC_6TM_exporters"/>
    <property type="match status" value="1"/>
</dbReference>
<accession>A0ABQ3UM67</accession>
<dbReference type="CDD" id="cd03254">
    <property type="entry name" value="ABCC_Glucan_exporter_like"/>
    <property type="match status" value="1"/>
</dbReference>
<dbReference type="InterPro" id="IPR003439">
    <property type="entry name" value="ABC_transporter-like_ATP-bd"/>
</dbReference>
<dbReference type="EMBL" id="BNJG01000001">
    <property type="protein sequence ID" value="GHO53778.1"/>
    <property type="molecule type" value="Genomic_DNA"/>
</dbReference>
<dbReference type="PROSITE" id="PS50893">
    <property type="entry name" value="ABC_TRANSPORTER_2"/>
    <property type="match status" value="1"/>
</dbReference>
<feature type="transmembrane region" description="Helical" evidence="7">
    <location>
        <begin position="34"/>
        <end position="58"/>
    </location>
</feature>
<feature type="domain" description="ABC transporter" evidence="8">
    <location>
        <begin position="352"/>
        <end position="586"/>
    </location>
</feature>
<dbReference type="SUPFAM" id="SSF90123">
    <property type="entry name" value="ABC transporter transmembrane region"/>
    <property type="match status" value="1"/>
</dbReference>
<feature type="transmembrane region" description="Helical" evidence="7">
    <location>
        <begin position="70"/>
        <end position="91"/>
    </location>
</feature>
<dbReference type="RefSeq" id="WP_201370561.1">
    <property type="nucleotide sequence ID" value="NZ_BNJG01000001.1"/>
</dbReference>
<dbReference type="InterPro" id="IPR036640">
    <property type="entry name" value="ABC1_TM_sf"/>
</dbReference>
<feature type="domain" description="ABC transmembrane type-1" evidence="9">
    <location>
        <begin position="38"/>
        <end position="319"/>
    </location>
</feature>
<dbReference type="Proteomes" id="UP000654345">
    <property type="component" value="Unassembled WGS sequence"/>
</dbReference>
<evidence type="ECO:0000256" key="2">
    <source>
        <dbReference type="ARBA" id="ARBA00022692"/>
    </source>
</evidence>
<dbReference type="InterPro" id="IPR011527">
    <property type="entry name" value="ABC1_TM_dom"/>
</dbReference>
<dbReference type="SMART" id="SM00382">
    <property type="entry name" value="AAA"/>
    <property type="match status" value="1"/>
</dbReference>
<feature type="transmembrane region" description="Helical" evidence="7">
    <location>
        <begin position="255"/>
        <end position="278"/>
    </location>
</feature>
<name>A0ABQ3UM67_9CHLR</name>
<evidence type="ECO:0000259" key="8">
    <source>
        <dbReference type="PROSITE" id="PS50893"/>
    </source>
</evidence>
<feature type="transmembrane region" description="Helical" evidence="7">
    <location>
        <begin position="177"/>
        <end position="198"/>
    </location>
</feature>
<keyword evidence="6 7" id="KW-0472">Membrane</keyword>
<feature type="transmembrane region" description="Helical" evidence="7">
    <location>
        <begin position="145"/>
        <end position="171"/>
    </location>
</feature>
<sequence length="624" mass="69657">MGFLMDGLDAEAYDRTYTDGQLIKRIAGYFKPKLGVVVVVSILVVLKTLMDTAFPLLVSNGIDTLVSNKAMQTAIWLAALLLVSGVLSWVFNMLRQWLTAIAVGDVVLQLRKDAFNAVMDRDMSFFDEFSSGKIVSRVTSDTDKFATVVTLTVNLLSQFLLFILIAIILFFRNWQLALIAFTILPAIMLVALGFRYLARTATQRSQRSMGRVNSNVQEAVSGIIVAKNFRQEQNMYNEFKEVNTQAFHVDVRSGILYNGVFPVLVAIANLGSTLVIYFGGHNVLNHSITAGDWFLFVQGIASLWFPVTSIASFWSQFQLGLSASERVFALLDAEPRVHQTGNEMVPALKGEIEFQDMFFSYDDRQTVLPDFNLKIQAGETVAFVGHTGAGKSSIAKLVARFYEYQGGKLLIDKRDIRSFDLHDYRRRLGIVPQVPFLFSGTVAENIRYARPEASDAEVLQIARQIGDGDWIEALPEGLETQVGEEGKALSMGQRQLVALARVLLQDPAILILDEATASVDPLTESQIQEGLDLLLEDRTAILIAHRLSTIKQADRIIVLNRGRIVEEGNHEHLMRQGGHYAHLYNTYFRHQSPDYKPGEGFVEVHASVLDEIDQATTPQPEEVR</sequence>
<organism evidence="10 11">
    <name type="scientific">Ktedonobacter robiniae</name>
    <dbReference type="NCBI Taxonomy" id="2778365"/>
    <lineage>
        <taxon>Bacteria</taxon>
        <taxon>Bacillati</taxon>
        <taxon>Chloroflexota</taxon>
        <taxon>Ktedonobacteria</taxon>
        <taxon>Ktedonobacterales</taxon>
        <taxon>Ktedonobacteraceae</taxon>
        <taxon>Ktedonobacter</taxon>
    </lineage>
</organism>
<dbReference type="PROSITE" id="PS50929">
    <property type="entry name" value="ABC_TM1F"/>
    <property type="match status" value="1"/>
</dbReference>
<gene>
    <name evidence="10" type="ORF">KSB_22530</name>
</gene>
<evidence type="ECO:0000313" key="10">
    <source>
        <dbReference type="EMBL" id="GHO53778.1"/>
    </source>
</evidence>
<proteinExistence type="predicted"/>
<dbReference type="Pfam" id="PF00005">
    <property type="entry name" value="ABC_tran"/>
    <property type="match status" value="1"/>
</dbReference>
<dbReference type="InterPro" id="IPR003593">
    <property type="entry name" value="AAA+_ATPase"/>
</dbReference>